<evidence type="ECO:0000256" key="2">
    <source>
        <dbReference type="ARBA" id="ARBA00008841"/>
    </source>
</evidence>
<dbReference type="GO" id="GO:0003677">
    <property type="term" value="F:DNA binding"/>
    <property type="evidence" value="ECO:0007669"/>
    <property type="project" value="InterPro"/>
</dbReference>
<protein>
    <recommendedName>
        <fullName evidence="8">Transposase</fullName>
    </recommendedName>
</protein>
<dbReference type="AlphaFoldDB" id="A0A0P0CG42"/>
<sequence>MCEITIRVNCPYWHGVKVVKNGMKRTGRQNFMCRLRRKQFQLEYAKAGCRPAVRQLVLGMLVRNSGGRDVEEVTGVHRQTVLRWLNQKAESLQVKPRLEAYKSVQMDEVWTFVGQRKKRKRWLFYAYAPETDEVLAWSWGNRSQNTVRKLYRQLQPLNIGWLCSDDWPFPPGTPTGKAPGGKGLHQEH</sequence>
<dbReference type="GO" id="GO:0004803">
    <property type="term" value="F:transposase activity"/>
    <property type="evidence" value="ECO:0007669"/>
    <property type="project" value="InterPro"/>
</dbReference>
<dbReference type="PANTHER" id="PTHR33293:SF1">
    <property type="entry name" value="INSERTION ELEMENT IS1 1 PROTEIN INSB-RELATED"/>
    <property type="match status" value="1"/>
</dbReference>
<comment type="function">
    <text evidence="1">Absolutely required for transposition of IS1.</text>
</comment>
<evidence type="ECO:0000313" key="6">
    <source>
        <dbReference type="EMBL" id="ALJ00901.1"/>
    </source>
</evidence>
<dbReference type="EMBL" id="CP012643">
    <property type="protein sequence ID" value="ALJ00901.1"/>
    <property type="molecule type" value="Genomic_DNA"/>
</dbReference>
<evidence type="ECO:0000256" key="4">
    <source>
        <dbReference type="ARBA" id="ARBA00023172"/>
    </source>
</evidence>
<accession>A0A0P0CG42</accession>
<dbReference type="KEGG" id="rti:DC20_20305"/>
<dbReference type="KEGG" id="rti:DC20_20270"/>
<keyword evidence="7" id="KW-1185">Reference proteome</keyword>
<dbReference type="InterPro" id="IPR005063">
    <property type="entry name" value="Transposase_27"/>
</dbReference>
<evidence type="ECO:0000313" key="7">
    <source>
        <dbReference type="Proteomes" id="UP000061382"/>
    </source>
</evidence>
<evidence type="ECO:0000256" key="3">
    <source>
        <dbReference type="ARBA" id="ARBA00022578"/>
    </source>
</evidence>
<dbReference type="EMBL" id="CP012643">
    <property type="protein sequence ID" value="ALJ00895.1"/>
    <property type="molecule type" value="Genomic_DNA"/>
</dbReference>
<evidence type="ECO:0000313" key="5">
    <source>
        <dbReference type="EMBL" id="ALJ00895.1"/>
    </source>
</evidence>
<evidence type="ECO:0008006" key="8">
    <source>
        <dbReference type="Google" id="ProtNLM"/>
    </source>
</evidence>
<dbReference type="Proteomes" id="UP000061382">
    <property type="component" value="Chromosome"/>
</dbReference>
<dbReference type="GO" id="GO:0006313">
    <property type="term" value="P:DNA transposition"/>
    <property type="evidence" value="ECO:0007669"/>
    <property type="project" value="InterPro"/>
</dbReference>
<reference evidence="5 7" key="1">
    <citation type="submission" date="2015-08" db="EMBL/GenBank/DDBJ databases">
        <title>Complete genome sequence of Rufibacter tibetensis strain 1351t, a radiation-resistant bacterium from tibet plateau.</title>
        <authorList>
            <person name="Dai J."/>
        </authorList>
    </citation>
    <scope>NUCLEOTIDE SEQUENCE [LARGE SCALE GENOMIC DNA]</scope>
    <source>
        <strain evidence="5 7">1351</strain>
    </source>
</reference>
<dbReference type="OrthoDB" id="964996at2"/>
<proteinExistence type="inferred from homology"/>
<keyword evidence="4" id="KW-0233">DNA recombination</keyword>
<organism evidence="5 7">
    <name type="scientific">Rufibacter tibetensis</name>
    <dbReference type="NCBI Taxonomy" id="512763"/>
    <lineage>
        <taxon>Bacteria</taxon>
        <taxon>Pseudomonadati</taxon>
        <taxon>Bacteroidota</taxon>
        <taxon>Cytophagia</taxon>
        <taxon>Cytophagales</taxon>
        <taxon>Hymenobacteraceae</taxon>
        <taxon>Rufibacter</taxon>
    </lineage>
</organism>
<name>A0A0P0CG42_9BACT</name>
<comment type="similarity">
    <text evidence="2">Belongs to the transposase 27 family.</text>
</comment>
<gene>
    <name evidence="5" type="ORF">DC20_20270</name>
    <name evidence="6" type="ORF">DC20_20305</name>
</gene>
<dbReference type="InterPro" id="IPR051354">
    <property type="entry name" value="Transposase_27_IS1"/>
</dbReference>
<dbReference type="PATRIC" id="fig|512763.3.peg.4447"/>
<evidence type="ECO:0000256" key="1">
    <source>
        <dbReference type="ARBA" id="ARBA00004091"/>
    </source>
</evidence>
<dbReference type="NCBIfam" id="NF033558">
    <property type="entry name" value="transpos_IS1"/>
    <property type="match status" value="1"/>
</dbReference>
<dbReference type="PANTHER" id="PTHR33293">
    <property type="entry name" value="INSERTION ELEMENT IS1 1 PROTEIN INSB-RELATED"/>
    <property type="match status" value="1"/>
</dbReference>
<dbReference type="STRING" id="512763.DC20_20270"/>
<keyword evidence="3" id="KW-0815">Transposition</keyword>
<dbReference type="RefSeq" id="WP_062545517.1">
    <property type="nucleotide sequence ID" value="NZ_CP012643.1"/>
</dbReference>
<dbReference type="Pfam" id="PF03400">
    <property type="entry name" value="DDE_Tnp_IS1"/>
    <property type="match status" value="1"/>
</dbReference>